<dbReference type="GO" id="GO:0005886">
    <property type="term" value="C:plasma membrane"/>
    <property type="evidence" value="ECO:0007669"/>
    <property type="project" value="UniProtKB-SubCell"/>
</dbReference>
<dbReference type="Proteomes" id="UP000494222">
    <property type="component" value="Unassembled WGS sequence"/>
</dbReference>
<evidence type="ECO:0000256" key="5">
    <source>
        <dbReference type="ARBA" id="ARBA00022679"/>
    </source>
</evidence>
<evidence type="ECO:0000256" key="8">
    <source>
        <dbReference type="ARBA" id="ARBA00022777"/>
    </source>
</evidence>
<dbReference type="InterPro" id="IPR050445">
    <property type="entry name" value="Bact_polysacc_biosynth/exp"/>
</dbReference>
<dbReference type="GO" id="GO:0005524">
    <property type="term" value="F:ATP binding"/>
    <property type="evidence" value="ECO:0007669"/>
    <property type="project" value="UniProtKB-KW"/>
</dbReference>
<organism evidence="19 21">
    <name type="scientific">Burkholderia latens</name>
    <dbReference type="NCBI Taxonomy" id="488446"/>
    <lineage>
        <taxon>Bacteria</taxon>
        <taxon>Pseudomonadati</taxon>
        <taxon>Pseudomonadota</taxon>
        <taxon>Betaproteobacteria</taxon>
        <taxon>Burkholderiales</taxon>
        <taxon>Burkholderiaceae</taxon>
        <taxon>Burkholderia</taxon>
        <taxon>Burkholderia cepacia complex</taxon>
    </lineage>
</organism>
<dbReference type="InterPro" id="IPR005702">
    <property type="entry name" value="Wzc-like_C"/>
</dbReference>
<accession>A0A6H9SYD5</accession>
<keyword evidence="3" id="KW-1003">Cell membrane</keyword>
<dbReference type="Proteomes" id="UP000430232">
    <property type="component" value="Unassembled WGS sequence"/>
</dbReference>
<protein>
    <submittedName>
        <fullName evidence="19">Polysaccharide biosynthesis tyrosine autokinase</fullName>
        <ecNumber evidence="19">2.7.10.2</ecNumber>
    </submittedName>
    <submittedName>
        <fullName evidence="20">Sugar transporter</fullName>
    </submittedName>
</protein>
<comment type="catalytic activity">
    <reaction evidence="13">
        <text>L-tyrosyl-[protein] + ATP = O-phospho-L-tyrosyl-[protein] + ADP + H(+)</text>
        <dbReference type="Rhea" id="RHEA:10596"/>
        <dbReference type="Rhea" id="RHEA-COMP:10136"/>
        <dbReference type="Rhea" id="RHEA-COMP:20101"/>
        <dbReference type="ChEBI" id="CHEBI:15378"/>
        <dbReference type="ChEBI" id="CHEBI:30616"/>
        <dbReference type="ChEBI" id="CHEBI:46858"/>
        <dbReference type="ChEBI" id="CHEBI:61978"/>
        <dbReference type="ChEBI" id="CHEBI:456216"/>
    </reaction>
</comment>
<keyword evidence="5 19" id="KW-0808">Transferase</keyword>
<dbReference type="PANTHER" id="PTHR32309:SF32">
    <property type="entry name" value="TYROSINE-PROTEIN KINASE ETK-RELATED"/>
    <property type="match status" value="1"/>
</dbReference>
<dbReference type="EMBL" id="VZOJ01000046">
    <property type="protein sequence ID" value="KAB0640069.1"/>
    <property type="molecule type" value="Genomic_DNA"/>
</dbReference>
<evidence type="ECO:0000256" key="10">
    <source>
        <dbReference type="ARBA" id="ARBA00022989"/>
    </source>
</evidence>
<evidence type="ECO:0000256" key="4">
    <source>
        <dbReference type="ARBA" id="ARBA00022519"/>
    </source>
</evidence>
<keyword evidence="4" id="KW-0997">Cell inner membrane</keyword>
<evidence type="ECO:0000256" key="6">
    <source>
        <dbReference type="ARBA" id="ARBA00022692"/>
    </source>
</evidence>
<dbReference type="OrthoDB" id="9808257at2"/>
<dbReference type="GeneID" id="99791106"/>
<evidence type="ECO:0000313" key="22">
    <source>
        <dbReference type="Proteomes" id="UP000494222"/>
    </source>
</evidence>
<reference evidence="20 22" key="2">
    <citation type="submission" date="2019-09" db="EMBL/GenBank/DDBJ databases">
        <authorList>
            <person name="Depoorter E."/>
        </authorList>
    </citation>
    <scope>NUCLEOTIDE SEQUENCE [LARGE SCALE GENOMIC DNA]</scope>
    <source>
        <strain evidence="20">LMG 24064</strain>
    </source>
</reference>
<keyword evidence="12" id="KW-0829">Tyrosine-protein kinase</keyword>
<dbReference type="NCBIfam" id="TIGR01007">
    <property type="entry name" value="eps_fam"/>
    <property type="match status" value="1"/>
</dbReference>
<dbReference type="PANTHER" id="PTHR32309">
    <property type="entry name" value="TYROSINE-PROTEIN KINASE"/>
    <property type="match status" value="1"/>
</dbReference>
<evidence type="ECO:0000256" key="15">
    <source>
        <dbReference type="SAM" id="Phobius"/>
    </source>
</evidence>
<keyword evidence="7" id="KW-0547">Nucleotide-binding</keyword>
<evidence type="ECO:0000313" key="19">
    <source>
        <dbReference type="EMBL" id="KAB0640069.1"/>
    </source>
</evidence>
<dbReference type="SUPFAM" id="SSF52540">
    <property type="entry name" value="P-loop containing nucleoside triphosphate hydrolases"/>
    <property type="match status" value="1"/>
</dbReference>
<dbReference type="InterPro" id="IPR005700">
    <property type="entry name" value="EPS_ExoP-like"/>
</dbReference>
<keyword evidence="11 15" id="KW-0472">Membrane</keyword>
<evidence type="ECO:0000313" key="21">
    <source>
        <dbReference type="Proteomes" id="UP000430232"/>
    </source>
</evidence>
<evidence type="ECO:0000259" key="17">
    <source>
        <dbReference type="Pfam" id="PF13614"/>
    </source>
</evidence>
<keyword evidence="9" id="KW-0067">ATP-binding</keyword>
<evidence type="ECO:0000256" key="14">
    <source>
        <dbReference type="SAM" id="Coils"/>
    </source>
</evidence>
<evidence type="ECO:0000256" key="11">
    <source>
        <dbReference type="ARBA" id="ARBA00023136"/>
    </source>
</evidence>
<evidence type="ECO:0000256" key="2">
    <source>
        <dbReference type="ARBA" id="ARBA00008883"/>
    </source>
</evidence>
<dbReference type="InterPro" id="IPR003856">
    <property type="entry name" value="LPS_length_determ_N"/>
</dbReference>
<dbReference type="EC" id="2.7.10.2" evidence="19"/>
<evidence type="ECO:0000313" key="20">
    <source>
        <dbReference type="EMBL" id="VWB81175.1"/>
    </source>
</evidence>
<keyword evidence="20" id="KW-0813">Transport</keyword>
<feature type="domain" description="Tyrosine-protein kinase G-rich" evidence="18">
    <location>
        <begin position="393"/>
        <end position="472"/>
    </location>
</feature>
<dbReference type="CDD" id="cd05387">
    <property type="entry name" value="BY-kinase"/>
    <property type="match status" value="1"/>
</dbReference>
<dbReference type="Pfam" id="PF13807">
    <property type="entry name" value="GNVR"/>
    <property type="match status" value="1"/>
</dbReference>
<dbReference type="Pfam" id="PF23607">
    <property type="entry name" value="WZC_N"/>
    <property type="match status" value="1"/>
</dbReference>
<evidence type="ECO:0000259" key="16">
    <source>
        <dbReference type="Pfam" id="PF02706"/>
    </source>
</evidence>
<evidence type="ECO:0000256" key="3">
    <source>
        <dbReference type="ARBA" id="ARBA00022475"/>
    </source>
</evidence>
<name>A0A6H9SYD5_9BURK</name>
<keyword evidence="6 15" id="KW-0812">Transmembrane</keyword>
<keyword evidence="20" id="KW-0762">Sugar transport</keyword>
<dbReference type="AlphaFoldDB" id="A0A6H9SYD5"/>
<gene>
    <name evidence="20" type="ORF">BLA24064_03827</name>
    <name evidence="19" type="ORF">F7R21_17685</name>
</gene>
<dbReference type="Pfam" id="PF02706">
    <property type="entry name" value="Wzz"/>
    <property type="match status" value="1"/>
</dbReference>
<evidence type="ECO:0000256" key="1">
    <source>
        <dbReference type="ARBA" id="ARBA00004429"/>
    </source>
</evidence>
<dbReference type="Gene3D" id="3.40.50.300">
    <property type="entry name" value="P-loop containing nucleotide triphosphate hydrolases"/>
    <property type="match status" value="1"/>
</dbReference>
<comment type="similarity">
    <text evidence="2">Belongs to the etk/wzc family.</text>
</comment>
<sequence length="750" mass="79854">MNSMKASAQFPRDPDEVDIRGIADMMIKNVGIIGIVTCVFVLFGGLYALVAKPVYSVDIVVQVESNGADMMGGAAGGLVGGLGSLFDVKSTDDGEMEILRSRLVTEPVVADQRLAIDAKPNHFPIIGAVIARFNKKLSTPGLFGMGGFVWGGERISVSAFEVPRDFLEDRFFVTFVGDGRFRLSGGDLDADATGRIGVPLHVGTPAGDVTLTVAAIEGRPGAQFVVKAFSKQKMLTKLQKALTITEKGKDQSGVIGVAYENDDPVLGAAVLNEIADNYVRQNADRKAATAEKSLRFLTEQVPDVEKQLRAVEDRLNAYQTKHEVIDLTEQAKAMLNQSVTAQTSLFELEQKRKALASVYTPEHPQLASLDQQIAAAKANVGTFNDAIQRLPDAQQNIVRLRRDVTVQTEIYVGLLNSIQQLRLATASKIGNVRVIDHAIVPDQPVWPKPALVVALAAVIGLVAGACVAIARAVLFGGVTDPSDIERDAGLNVVATIPLSPVQRQLTRAGTGASQGATILALARPHEPAVEALRSLCTALQFLLLDRPKNNVVLVTGPSAGIGKSFISANVAALLGQSNKRVLLIDGDLRRGRLAKDFGAQSASGLSSVLRGEAVLDQAIVRGVSPHVDFLPTGPRVGQPVELFASNDLAMVLSDVSHRYDIVLLDAPPLLPVTDATVFARHAGTILLAARSGMTTQGEILESVKRIERVGATVTGVVFNGFRPGLRSAQYGNYGAYAYEGADAEARAERM</sequence>
<evidence type="ECO:0000256" key="9">
    <source>
        <dbReference type="ARBA" id="ARBA00022840"/>
    </source>
</evidence>
<keyword evidence="8 19" id="KW-0418">Kinase</keyword>
<dbReference type="InterPro" id="IPR027417">
    <property type="entry name" value="P-loop_NTPase"/>
</dbReference>
<keyword evidence="10 15" id="KW-1133">Transmembrane helix</keyword>
<evidence type="ECO:0000259" key="18">
    <source>
        <dbReference type="Pfam" id="PF13807"/>
    </source>
</evidence>
<comment type="subcellular location">
    <subcellularLocation>
        <location evidence="1">Cell inner membrane</location>
        <topology evidence="1">Multi-pass membrane protein</topology>
    </subcellularLocation>
</comment>
<feature type="domain" description="Polysaccharide chain length determinant N-terminal" evidence="16">
    <location>
        <begin position="15"/>
        <end position="111"/>
    </location>
</feature>
<proteinExistence type="inferred from homology"/>
<reference evidence="19 21" key="1">
    <citation type="submission" date="2019-09" db="EMBL/GenBank/DDBJ databases">
        <title>Draft genome sequences of 48 bacterial type strains from the CCUG.</title>
        <authorList>
            <person name="Tunovic T."/>
            <person name="Pineiro-Iglesias B."/>
            <person name="Unosson C."/>
            <person name="Inganas E."/>
            <person name="Ohlen M."/>
            <person name="Cardew S."/>
            <person name="Jensie-Markopoulos S."/>
            <person name="Salva-Serra F."/>
            <person name="Jaen-Luchoro D."/>
            <person name="Karlsson R."/>
            <person name="Svensson-Stadler L."/>
            <person name="Chun J."/>
            <person name="Moore E."/>
        </authorList>
    </citation>
    <scope>NUCLEOTIDE SEQUENCE [LARGE SCALE GENOMIC DNA]</scope>
    <source>
        <strain evidence="19 21">CCUG 54555</strain>
    </source>
</reference>
<dbReference type="GO" id="GO:0004715">
    <property type="term" value="F:non-membrane spanning protein tyrosine kinase activity"/>
    <property type="evidence" value="ECO:0007669"/>
    <property type="project" value="UniProtKB-EC"/>
</dbReference>
<keyword evidence="21" id="KW-1185">Reference proteome</keyword>
<dbReference type="EMBL" id="CABVPL010000029">
    <property type="protein sequence ID" value="VWB81175.1"/>
    <property type="molecule type" value="Genomic_DNA"/>
</dbReference>
<feature type="coiled-coil region" evidence="14">
    <location>
        <begin position="280"/>
        <end position="321"/>
    </location>
</feature>
<dbReference type="NCBIfam" id="TIGR01005">
    <property type="entry name" value="eps_transp_fam"/>
    <property type="match status" value="1"/>
</dbReference>
<evidence type="ECO:0000256" key="13">
    <source>
        <dbReference type="ARBA" id="ARBA00053015"/>
    </source>
</evidence>
<feature type="domain" description="AAA" evidence="17">
    <location>
        <begin position="559"/>
        <end position="706"/>
    </location>
</feature>
<evidence type="ECO:0000256" key="7">
    <source>
        <dbReference type="ARBA" id="ARBA00022741"/>
    </source>
</evidence>
<dbReference type="InterPro" id="IPR032807">
    <property type="entry name" value="GNVR"/>
</dbReference>
<dbReference type="RefSeq" id="WP_151065485.1">
    <property type="nucleotide sequence ID" value="NZ_CABVPL010000029.1"/>
</dbReference>
<dbReference type="InterPro" id="IPR025669">
    <property type="entry name" value="AAA_dom"/>
</dbReference>
<keyword evidence="14" id="KW-0175">Coiled coil</keyword>
<feature type="transmembrane region" description="Helical" evidence="15">
    <location>
        <begin position="30"/>
        <end position="50"/>
    </location>
</feature>
<dbReference type="Pfam" id="PF13614">
    <property type="entry name" value="AAA_31"/>
    <property type="match status" value="1"/>
</dbReference>
<evidence type="ECO:0000256" key="12">
    <source>
        <dbReference type="ARBA" id="ARBA00023137"/>
    </source>
</evidence>